<keyword evidence="5 7" id="KW-1133">Transmembrane helix</keyword>
<dbReference type="InterPro" id="IPR035906">
    <property type="entry name" value="MetI-like_sf"/>
</dbReference>
<keyword evidence="2 7" id="KW-0813">Transport</keyword>
<keyword evidence="3" id="KW-1003">Cell membrane</keyword>
<feature type="transmembrane region" description="Helical" evidence="7">
    <location>
        <begin position="162"/>
        <end position="183"/>
    </location>
</feature>
<dbReference type="CDD" id="cd06261">
    <property type="entry name" value="TM_PBP2"/>
    <property type="match status" value="1"/>
</dbReference>
<evidence type="ECO:0000256" key="7">
    <source>
        <dbReference type="RuleBase" id="RU363032"/>
    </source>
</evidence>
<dbReference type="SUPFAM" id="SSF161098">
    <property type="entry name" value="MetI-like"/>
    <property type="match status" value="1"/>
</dbReference>
<dbReference type="InterPro" id="IPR000515">
    <property type="entry name" value="MetI-like"/>
</dbReference>
<keyword evidence="4 7" id="KW-0812">Transmembrane</keyword>
<dbReference type="PANTHER" id="PTHR43744:SF12">
    <property type="entry name" value="ABC TRANSPORTER PERMEASE PROTEIN MG189-RELATED"/>
    <property type="match status" value="1"/>
</dbReference>
<accession>A0A1T4LNA2</accession>
<evidence type="ECO:0000256" key="6">
    <source>
        <dbReference type="ARBA" id="ARBA00023136"/>
    </source>
</evidence>
<gene>
    <name evidence="9" type="ORF">SAMN02745154_00490</name>
</gene>
<keyword evidence="6 7" id="KW-0472">Membrane</keyword>
<dbReference type="Proteomes" id="UP000190389">
    <property type="component" value="Unassembled WGS sequence"/>
</dbReference>
<feature type="transmembrane region" description="Helical" evidence="7">
    <location>
        <begin position="312"/>
        <end position="329"/>
    </location>
</feature>
<evidence type="ECO:0000313" key="9">
    <source>
        <dbReference type="EMBL" id="SJZ55934.1"/>
    </source>
</evidence>
<evidence type="ECO:0000256" key="3">
    <source>
        <dbReference type="ARBA" id="ARBA00022475"/>
    </source>
</evidence>
<feature type="transmembrane region" description="Helical" evidence="7">
    <location>
        <begin position="123"/>
        <end position="150"/>
    </location>
</feature>
<name>A0A1T4LNA2_9BACT</name>
<dbReference type="STRING" id="171291.SAMN02745154_00490"/>
<comment type="subcellular location">
    <subcellularLocation>
        <location evidence="1 7">Cell membrane</location>
        <topology evidence="1 7">Multi-pass membrane protein</topology>
    </subcellularLocation>
</comment>
<dbReference type="RefSeq" id="WP_078747211.1">
    <property type="nucleotide sequence ID" value="NZ_CP137850.1"/>
</dbReference>
<dbReference type="Pfam" id="PF00528">
    <property type="entry name" value="BPD_transp_1"/>
    <property type="match status" value="1"/>
</dbReference>
<proteinExistence type="inferred from homology"/>
<evidence type="ECO:0000256" key="5">
    <source>
        <dbReference type="ARBA" id="ARBA00022989"/>
    </source>
</evidence>
<evidence type="ECO:0000313" key="10">
    <source>
        <dbReference type="Proteomes" id="UP000190389"/>
    </source>
</evidence>
<reference evidence="10" key="1">
    <citation type="submission" date="2017-02" db="EMBL/GenBank/DDBJ databases">
        <authorList>
            <person name="Varghese N."/>
            <person name="Submissions S."/>
        </authorList>
    </citation>
    <scope>NUCLEOTIDE SEQUENCE [LARGE SCALE GENOMIC DNA]</scope>
    <source>
        <strain evidence="10">ATCC 27862</strain>
    </source>
</reference>
<evidence type="ECO:0000256" key="1">
    <source>
        <dbReference type="ARBA" id="ARBA00004651"/>
    </source>
</evidence>
<evidence type="ECO:0000259" key="8">
    <source>
        <dbReference type="PROSITE" id="PS50928"/>
    </source>
</evidence>
<dbReference type="PANTHER" id="PTHR43744">
    <property type="entry name" value="ABC TRANSPORTER PERMEASE PROTEIN MG189-RELATED-RELATED"/>
    <property type="match status" value="1"/>
</dbReference>
<feature type="transmembrane region" description="Helical" evidence="7">
    <location>
        <begin position="195"/>
        <end position="216"/>
    </location>
</feature>
<keyword evidence="9" id="KW-0762">Sugar transport</keyword>
<dbReference type="OrthoDB" id="9787837at2"/>
<dbReference type="Gene3D" id="1.10.3720.10">
    <property type="entry name" value="MetI-like"/>
    <property type="match status" value="1"/>
</dbReference>
<sequence length="346" mass="38712">MFELKLKLQKRLMQKKLRKNQERVSSQVKEHSTSKVVTSSLLKLFILVVFGILVLFPFFYMISISFMDDSQAQSLKDEFSFLPTFKRGLTYVVGNKTTQGSLQYLPWSDIVANTYKKAMASGYWSAILLTSLNVLVSVVLKVFVTFLMGYAFSLRNWRGKGFIWFCALALLVLPEVALLSGQYFVVLKTKLARDYLGFLLAIAFPFTASIFNTLMYKNAFEAIPGRIKEVSLVDGASGAKYLFKIAFPMVMPTTLTIIILTSLASWNSYLWPSIISTIGQQRLDVVSVWLFRAGIDPADPGSGGAVALNVKLAASLMVILPMFIVYLVFRKRIMAAISRQGSTIKG</sequence>
<feature type="transmembrane region" description="Helical" evidence="7">
    <location>
        <begin position="245"/>
        <end position="266"/>
    </location>
</feature>
<protein>
    <submittedName>
        <fullName evidence="9">Multiple sugar transport system permease protein</fullName>
    </submittedName>
</protein>
<dbReference type="AlphaFoldDB" id="A0A1T4LNA2"/>
<dbReference type="PROSITE" id="PS50928">
    <property type="entry name" value="ABC_TM1"/>
    <property type="match status" value="1"/>
</dbReference>
<dbReference type="GO" id="GO:0005886">
    <property type="term" value="C:plasma membrane"/>
    <property type="evidence" value="ECO:0007669"/>
    <property type="project" value="UniProtKB-SubCell"/>
</dbReference>
<organism evidence="9 10">
    <name type="scientific">Mycoplasmopsis verecunda</name>
    <dbReference type="NCBI Taxonomy" id="171291"/>
    <lineage>
        <taxon>Bacteria</taxon>
        <taxon>Bacillati</taxon>
        <taxon>Mycoplasmatota</taxon>
        <taxon>Mycoplasmoidales</taxon>
        <taxon>Metamycoplasmataceae</taxon>
        <taxon>Mycoplasmopsis</taxon>
    </lineage>
</organism>
<evidence type="ECO:0000256" key="4">
    <source>
        <dbReference type="ARBA" id="ARBA00022692"/>
    </source>
</evidence>
<evidence type="ECO:0000256" key="2">
    <source>
        <dbReference type="ARBA" id="ARBA00022448"/>
    </source>
</evidence>
<feature type="transmembrane region" description="Helical" evidence="7">
    <location>
        <begin position="44"/>
        <end position="67"/>
    </location>
</feature>
<dbReference type="EMBL" id="FUXF01000016">
    <property type="protein sequence ID" value="SJZ55934.1"/>
    <property type="molecule type" value="Genomic_DNA"/>
</dbReference>
<dbReference type="GO" id="GO:0055085">
    <property type="term" value="P:transmembrane transport"/>
    <property type="evidence" value="ECO:0007669"/>
    <property type="project" value="InterPro"/>
</dbReference>
<keyword evidence="10" id="KW-1185">Reference proteome</keyword>
<feature type="domain" description="ABC transmembrane type-1" evidence="8">
    <location>
        <begin position="123"/>
        <end position="329"/>
    </location>
</feature>
<comment type="similarity">
    <text evidence="7">Belongs to the binding-protein-dependent transport system permease family.</text>
</comment>